<dbReference type="CDD" id="cd14440">
    <property type="entry name" value="AlgX_N_like_3"/>
    <property type="match status" value="1"/>
</dbReference>
<dbReference type="GO" id="GO:0042597">
    <property type="term" value="C:periplasmic space"/>
    <property type="evidence" value="ECO:0007669"/>
    <property type="project" value="UniProtKB-SubCell"/>
</dbReference>
<evidence type="ECO:0000313" key="9">
    <source>
        <dbReference type="EMBL" id="KGP63949.1"/>
    </source>
</evidence>
<comment type="caution">
    <text evidence="9">The sequence shown here is derived from an EMBL/GenBank/DDBJ whole genome shotgun (WGS) entry which is preliminary data.</text>
</comment>
<dbReference type="GO" id="GO:0016740">
    <property type="term" value="F:transferase activity"/>
    <property type="evidence" value="ECO:0007669"/>
    <property type="project" value="UniProtKB-KW"/>
</dbReference>
<evidence type="ECO:0000256" key="7">
    <source>
        <dbReference type="SAM" id="Phobius"/>
    </source>
</evidence>
<accession>A0A0A2SX16</accession>
<dbReference type="UniPathway" id="UPA00286"/>
<dbReference type="AlphaFoldDB" id="A0A0A2SX16"/>
<dbReference type="Proteomes" id="UP000054422">
    <property type="component" value="Unassembled WGS sequence"/>
</dbReference>
<evidence type="ECO:0000256" key="6">
    <source>
        <dbReference type="ARBA" id="ARBA00022841"/>
    </source>
</evidence>
<keyword evidence="3 9" id="KW-0808">Transferase</keyword>
<dbReference type="Pfam" id="PF16822">
    <property type="entry name" value="ALGX"/>
    <property type="match status" value="1"/>
</dbReference>
<comment type="pathway">
    <text evidence="2">Glycan biosynthesis; alginate biosynthesis.</text>
</comment>
<keyword evidence="4" id="KW-0732">Signal</keyword>
<dbReference type="GO" id="GO:0042121">
    <property type="term" value="P:alginic acid biosynthetic process"/>
    <property type="evidence" value="ECO:0007669"/>
    <property type="project" value="UniProtKB-UniPathway"/>
</dbReference>
<evidence type="ECO:0000313" key="10">
    <source>
        <dbReference type="Proteomes" id="UP000054422"/>
    </source>
</evidence>
<organism evidence="9 10">
    <name type="scientific">Legionella norrlandica</name>
    <dbReference type="NCBI Taxonomy" id="1498499"/>
    <lineage>
        <taxon>Bacteria</taxon>
        <taxon>Pseudomonadati</taxon>
        <taxon>Pseudomonadota</taxon>
        <taxon>Gammaproteobacteria</taxon>
        <taxon>Legionellales</taxon>
        <taxon>Legionellaceae</taxon>
        <taxon>Legionella</taxon>
    </lineage>
</organism>
<keyword evidence="7" id="KW-1133">Transmembrane helix</keyword>
<proteinExistence type="predicted"/>
<evidence type="ECO:0000256" key="2">
    <source>
        <dbReference type="ARBA" id="ARBA00005182"/>
    </source>
</evidence>
<name>A0A0A2SX16_9GAMM</name>
<keyword evidence="5" id="KW-0574">Periplasm</keyword>
<evidence type="ECO:0000256" key="4">
    <source>
        <dbReference type="ARBA" id="ARBA00022729"/>
    </source>
</evidence>
<keyword evidence="10" id="KW-1185">Reference proteome</keyword>
<dbReference type="OrthoDB" id="9760774at2"/>
<dbReference type="STRING" id="1498499.EP47_08590"/>
<evidence type="ECO:0000256" key="3">
    <source>
        <dbReference type="ARBA" id="ARBA00022679"/>
    </source>
</evidence>
<evidence type="ECO:0000259" key="8">
    <source>
        <dbReference type="Pfam" id="PF16822"/>
    </source>
</evidence>
<keyword evidence="7" id="KW-0472">Membrane</keyword>
<sequence>MRIFSKASDHFVIFAFLLIIFIPGIGMFLGKKAEEVRVLLNREPYQLPPINIKKIGRTDFKGIENWFVDRALFITSLSKFWSNVVYKLGTSIKPGQAILGKEEWLFLGNDYAASIDQYTGKNKPTEEEILLKLSVLKQMNDLARQNNIPFLVAIAPDKQEIYPEYLPNNIHKGSSKNRLELLQEAMLANGIDFVNLKQKEIEAKNILGKQYGDLYLKGDSHWNYLGAYAAYQAISDYMLKKGLQSRRLQFNFIRRQTTYSDLTNFLQLTHIKSNNPLPDVSNLKIDLFGRDIAGKETKLTDFQGNPNGVILVAPYENINKAIKNKQTCLLIGDSFSESLSFYFHNDFYNTVRIHSGNTSWNLSDLIQKYHPDLIVYEKVERDLLYPLVNFQITAHQVNFPKIPKQAFAVNGQIDKFKIEPDKITVQGWAYIPGLDAGKGEVYLKLATGSQTYFYSMNKIQKQSVSLAFKQDGNHLDLAGFSGTILRKDLSAGTYEVSLVVVNDNVTGEMKLPNTYMLG</sequence>
<keyword evidence="7" id="KW-0812">Transmembrane</keyword>
<dbReference type="InterPro" id="IPR031811">
    <property type="entry name" value="ALGX/ALGJ_SGNH-like"/>
</dbReference>
<dbReference type="EMBL" id="JNCF01000007">
    <property type="protein sequence ID" value="KGP63949.1"/>
    <property type="molecule type" value="Genomic_DNA"/>
</dbReference>
<keyword evidence="6" id="KW-0016">Alginate biosynthesis</keyword>
<evidence type="ECO:0000256" key="1">
    <source>
        <dbReference type="ARBA" id="ARBA00004418"/>
    </source>
</evidence>
<reference evidence="9 10" key="1">
    <citation type="submission" date="2014-05" db="EMBL/GenBank/DDBJ databases">
        <authorList>
            <person name="Rizzardi K."/>
            <person name="Winiecka-Krusnell J."/>
            <person name="Ramliden M."/>
            <person name="Alm E."/>
            <person name="Andersson S."/>
            <person name="Byfors S."/>
        </authorList>
    </citation>
    <scope>NUCLEOTIDE SEQUENCE [LARGE SCALE GENOMIC DNA]</scope>
    <source>
        <strain evidence="9 10">LEGN</strain>
    </source>
</reference>
<dbReference type="RefSeq" id="WP_035887518.1">
    <property type="nucleotide sequence ID" value="NZ_JNCF01000007.1"/>
</dbReference>
<feature type="transmembrane region" description="Helical" evidence="7">
    <location>
        <begin position="12"/>
        <end position="30"/>
    </location>
</feature>
<evidence type="ECO:0000256" key="5">
    <source>
        <dbReference type="ARBA" id="ARBA00022764"/>
    </source>
</evidence>
<gene>
    <name evidence="9" type="ORF">EP47_08590</name>
</gene>
<comment type="subcellular location">
    <subcellularLocation>
        <location evidence="1">Periplasm</location>
    </subcellularLocation>
</comment>
<protein>
    <submittedName>
        <fullName evidence="9">Alginate O-acetyltransferase</fullName>
    </submittedName>
</protein>
<feature type="domain" description="AlgX/AlgJ SGNH hydrolase-like" evidence="8">
    <location>
        <begin position="98"/>
        <end position="276"/>
    </location>
</feature>